<evidence type="ECO:0000313" key="3">
    <source>
        <dbReference type="Proteomes" id="UP000078542"/>
    </source>
</evidence>
<protein>
    <submittedName>
        <fullName evidence="2">Uncharacterized protein</fullName>
    </submittedName>
</protein>
<dbReference type="Proteomes" id="UP000078542">
    <property type="component" value="Unassembled WGS sequence"/>
</dbReference>
<keyword evidence="3" id="KW-1185">Reference proteome</keyword>
<feature type="region of interest" description="Disordered" evidence="1">
    <location>
        <begin position="1"/>
        <end position="78"/>
    </location>
</feature>
<dbReference type="EMBL" id="KQ978220">
    <property type="protein sequence ID" value="KYM96352.1"/>
    <property type="molecule type" value="Genomic_DNA"/>
</dbReference>
<evidence type="ECO:0000313" key="2">
    <source>
        <dbReference type="EMBL" id="KYM96352.1"/>
    </source>
</evidence>
<gene>
    <name evidence="2" type="ORF">ALC62_13003</name>
</gene>
<dbReference type="AlphaFoldDB" id="A0A195C676"/>
<proteinExistence type="predicted"/>
<reference evidence="2 3" key="1">
    <citation type="submission" date="2016-03" db="EMBL/GenBank/DDBJ databases">
        <title>Cyphomyrmex costatus WGS genome.</title>
        <authorList>
            <person name="Nygaard S."/>
            <person name="Hu H."/>
            <person name="Boomsma J."/>
            <person name="Zhang G."/>
        </authorList>
    </citation>
    <scope>NUCLEOTIDE SEQUENCE [LARGE SCALE GENOMIC DNA]</scope>
    <source>
        <strain evidence="2">MS0001</strain>
        <tissue evidence="2">Whole body</tissue>
    </source>
</reference>
<organism evidence="2 3">
    <name type="scientific">Cyphomyrmex costatus</name>
    <dbReference type="NCBI Taxonomy" id="456900"/>
    <lineage>
        <taxon>Eukaryota</taxon>
        <taxon>Metazoa</taxon>
        <taxon>Ecdysozoa</taxon>
        <taxon>Arthropoda</taxon>
        <taxon>Hexapoda</taxon>
        <taxon>Insecta</taxon>
        <taxon>Pterygota</taxon>
        <taxon>Neoptera</taxon>
        <taxon>Endopterygota</taxon>
        <taxon>Hymenoptera</taxon>
        <taxon>Apocrita</taxon>
        <taxon>Aculeata</taxon>
        <taxon>Formicoidea</taxon>
        <taxon>Formicidae</taxon>
        <taxon>Myrmicinae</taxon>
        <taxon>Cyphomyrmex</taxon>
    </lineage>
</organism>
<sequence length="182" mass="20557">MKENGRWTSSGGLATSLASPGRGARAFCSDRKVRGEEARGVQDRPAGREAPRSVRKRNGTREEDETRESPTKNGSPSNYVNKTFCSRFWECGRAGPPEEILPIWGKGQWTRHPCPGLTLRTDIIAWESAISRKRHSFFQDDFSRRAGRRTRRKDLVNNDRLMSPLPLSRACGGFHISDLSRK</sequence>
<feature type="compositionally biased region" description="Polar residues" evidence="1">
    <location>
        <begin position="1"/>
        <end position="18"/>
    </location>
</feature>
<name>A0A195C676_9HYME</name>
<feature type="compositionally biased region" description="Basic and acidic residues" evidence="1">
    <location>
        <begin position="28"/>
        <end position="52"/>
    </location>
</feature>
<accession>A0A195C676</accession>
<evidence type="ECO:0000256" key="1">
    <source>
        <dbReference type="SAM" id="MobiDB-lite"/>
    </source>
</evidence>